<dbReference type="PANTHER" id="PTHR38041">
    <property type="entry name" value="CHORISMATE MUTASE"/>
    <property type="match status" value="1"/>
</dbReference>
<evidence type="ECO:0000313" key="5">
    <source>
        <dbReference type="EMBL" id="MEK9501021.1"/>
    </source>
</evidence>
<dbReference type="EMBL" id="JBBHLI010000004">
    <property type="protein sequence ID" value="MEK9501021.1"/>
    <property type="molecule type" value="Genomic_DNA"/>
</dbReference>
<dbReference type="InterPro" id="IPR002701">
    <property type="entry name" value="CM_II_prokaryot"/>
</dbReference>
<feature type="domain" description="Chorismate mutase" evidence="4">
    <location>
        <begin position="7"/>
        <end position="98"/>
    </location>
</feature>
<proteinExistence type="predicted"/>
<dbReference type="InterPro" id="IPR036263">
    <property type="entry name" value="Chorismate_II_sf"/>
</dbReference>
<dbReference type="Proteomes" id="UP001484239">
    <property type="component" value="Unassembled WGS sequence"/>
</dbReference>
<dbReference type="PANTHER" id="PTHR38041:SF1">
    <property type="entry name" value="CHORISMATE MUTASE"/>
    <property type="match status" value="1"/>
</dbReference>
<evidence type="ECO:0000313" key="6">
    <source>
        <dbReference type="Proteomes" id="UP001484239"/>
    </source>
</evidence>
<gene>
    <name evidence="5" type="ORF">WI372_08535</name>
</gene>
<dbReference type="SUPFAM" id="SSF48600">
    <property type="entry name" value="Chorismate mutase II"/>
    <property type="match status" value="1"/>
</dbReference>
<accession>A0ABU9E918</accession>
<evidence type="ECO:0000256" key="3">
    <source>
        <dbReference type="SAM" id="MobiDB-lite"/>
    </source>
</evidence>
<comment type="caution">
    <text evidence="5">The sequence shown here is derived from an EMBL/GenBank/DDBJ whole genome shotgun (WGS) entry which is preliminary data.</text>
</comment>
<dbReference type="InterPro" id="IPR051331">
    <property type="entry name" value="Chorismate_mutase-related"/>
</dbReference>
<keyword evidence="2" id="KW-0413">Isomerase</keyword>
<feature type="region of interest" description="Disordered" evidence="3">
    <location>
        <begin position="92"/>
        <end position="118"/>
    </location>
</feature>
<evidence type="ECO:0000256" key="1">
    <source>
        <dbReference type="ARBA" id="ARBA00012404"/>
    </source>
</evidence>
<evidence type="ECO:0000256" key="2">
    <source>
        <dbReference type="ARBA" id="ARBA00023235"/>
    </source>
</evidence>
<dbReference type="RefSeq" id="WP_405276999.1">
    <property type="nucleotide sequence ID" value="NZ_CP144380.1"/>
</dbReference>
<dbReference type="InterPro" id="IPR036979">
    <property type="entry name" value="CM_dom_sf"/>
</dbReference>
<dbReference type="Gene3D" id="1.20.59.10">
    <property type="entry name" value="Chorismate mutase"/>
    <property type="match status" value="1"/>
</dbReference>
<dbReference type="PROSITE" id="PS51168">
    <property type="entry name" value="CHORISMATE_MUT_2"/>
    <property type="match status" value="1"/>
</dbReference>
<name>A0ABU9E918_9BACT</name>
<dbReference type="SMART" id="SM00830">
    <property type="entry name" value="CM_2"/>
    <property type="match status" value="1"/>
</dbReference>
<protein>
    <recommendedName>
        <fullName evidence="1">chorismate mutase</fullName>
        <ecNumber evidence="1">5.4.99.5</ecNumber>
    </recommendedName>
</protein>
<evidence type="ECO:0000259" key="4">
    <source>
        <dbReference type="PROSITE" id="PS51168"/>
    </source>
</evidence>
<reference evidence="5 6" key="1">
    <citation type="submission" date="2024-02" db="EMBL/GenBank/DDBJ databases">
        <title>A novel Gemmatimonadota bacterium.</title>
        <authorList>
            <person name="Du Z.-J."/>
            <person name="Ye Y.-Q."/>
        </authorList>
    </citation>
    <scope>NUCLEOTIDE SEQUENCE [LARGE SCALE GENOMIC DNA]</scope>
    <source>
        <strain evidence="5 6">DH-20</strain>
    </source>
</reference>
<dbReference type="Pfam" id="PF01817">
    <property type="entry name" value="CM_2"/>
    <property type="match status" value="1"/>
</dbReference>
<sequence>MTDADGADDAGRLEEIRERILELDQALVELVGERRDLVLEVGRLKASLGLPVLDPGREARVVRRAAELAREGGVDEELVRDVIWRIIASARDAQEGRSRWGPPEPPAGPANPSGSDGV</sequence>
<dbReference type="EC" id="5.4.99.5" evidence="1"/>
<keyword evidence="6" id="KW-1185">Reference proteome</keyword>
<organism evidence="5 6">
    <name type="scientific">Gaopeijia maritima</name>
    <dbReference type="NCBI Taxonomy" id="3119007"/>
    <lineage>
        <taxon>Bacteria</taxon>
        <taxon>Pseudomonadati</taxon>
        <taxon>Gemmatimonadota</taxon>
        <taxon>Longimicrobiia</taxon>
        <taxon>Gaopeijiales</taxon>
        <taxon>Gaopeijiaceae</taxon>
        <taxon>Gaopeijia</taxon>
    </lineage>
</organism>